<sequence>MRLAQCVSTCQYERALVVGAALLPQKRLFEVLQLSIDVRLCQPRPRPVEASTPKPKASQSVAPICCSAQEECPRAAAAAATSLASEAASVFEDVTLKPTNRTAQSRNVVCSLALSLQPSLGRTHSWV</sequence>
<dbReference type="Proteomes" id="UP001153331">
    <property type="component" value="Unassembled WGS sequence"/>
</dbReference>
<dbReference type="EMBL" id="JAPHNI010000193">
    <property type="protein sequence ID" value="KAJ8114442.1"/>
    <property type="molecule type" value="Genomic_DNA"/>
</dbReference>
<keyword evidence="2" id="KW-1185">Reference proteome</keyword>
<comment type="caution">
    <text evidence="1">The sequence shown here is derived from an EMBL/GenBank/DDBJ whole genome shotgun (WGS) entry which is preliminary data.</text>
</comment>
<protein>
    <submittedName>
        <fullName evidence="1">Uncharacterized protein</fullName>
    </submittedName>
</protein>
<proteinExistence type="predicted"/>
<accession>A0ACC2IH17</accession>
<name>A0ACC2IH17_9PLEO</name>
<evidence type="ECO:0000313" key="1">
    <source>
        <dbReference type="EMBL" id="KAJ8114442.1"/>
    </source>
</evidence>
<organism evidence="1 2">
    <name type="scientific">Boeremia exigua</name>
    <dbReference type="NCBI Taxonomy" id="749465"/>
    <lineage>
        <taxon>Eukaryota</taxon>
        <taxon>Fungi</taxon>
        <taxon>Dikarya</taxon>
        <taxon>Ascomycota</taxon>
        <taxon>Pezizomycotina</taxon>
        <taxon>Dothideomycetes</taxon>
        <taxon>Pleosporomycetidae</taxon>
        <taxon>Pleosporales</taxon>
        <taxon>Pleosporineae</taxon>
        <taxon>Didymellaceae</taxon>
        <taxon>Boeremia</taxon>
    </lineage>
</organism>
<evidence type="ECO:0000313" key="2">
    <source>
        <dbReference type="Proteomes" id="UP001153331"/>
    </source>
</evidence>
<reference evidence="1" key="1">
    <citation type="submission" date="2022-11" db="EMBL/GenBank/DDBJ databases">
        <title>Genome Sequence of Boeremia exigua.</title>
        <authorList>
            <person name="Buettner E."/>
        </authorList>
    </citation>
    <scope>NUCLEOTIDE SEQUENCE</scope>
    <source>
        <strain evidence="1">CU02</strain>
    </source>
</reference>
<gene>
    <name evidence="1" type="ORF">OPT61_g3670</name>
</gene>